<dbReference type="EMBL" id="JAAKFY010000021">
    <property type="protein sequence ID" value="KAF3839066.1"/>
    <property type="molecule type" value="Genomic_DNA"/>
</dbReference>
<accession>A0A7J5XPK6</accession>
<comment type="caution">
    <text evidence="3">The sequence shown here is derived from an EMBL/GenBank/DDBJ whole genome shotgun (WGS) entry which is preliminary data.</text>
</comment>
<dbReference type="GO" id="GO:0007229">
    <property type="term" value="P:integrin-mediated signaling pathway"/>
    <property type="evidence" value="ECO:0007669"/>
    <property type="project" value="TreeGrafter"/>
</dbReference>
<keyword evidence="4" id="KW-1185">Reference proteome</keyword>
<proteinExistence type="predicted"/>
<organism evidence="3 4">
    <name type="scientific">Dissostichus mawsoni</name>
    <name type="common">Antarctic cod</name>
    <dbReference type="NCBI Taxonomy" id="36200"/>
    <lineage>
        <taxon>Eukaryota</taxon>
        <taxon>Metazoa</taxon>
        <taxon>Chordata</taxon>
        <taxon>Craniata</taxon>
        <taxon>Vertebrata</taxon>
        <taxon>Euteleostomi</taxon>
        <taxon>Actinopterygii</taxon>
        <taxon>Neopterygii</taxon>
        <taxon>Teleostei</taxon>
        <taxon>Neoteleostei</taxon>
        <taxon>Acanthomorphata</taxon>
        <taxon>Eupercaria</taxon>
        <taxon>Perciformes</taxon>
        <taxon>Notothenioidei</taxon>
        <taxon>Nototheniidae</taxon>
        <taxon>Dissostichus</taxon>
    </lineage>
</organism>
<dbReference type="InterPro" id="IPR002870">
    <property type="entry name" value="Peptidase_M12B_N"/>
</dbReference>
<feature type="non-terminal residue" evidence="3">
    <location>
        <position position="88"/>
    </location>
</feature>
<evidence type="ECO:0000313" key="3">
    <source>
        <dbReference type="EMBL" id="KAF3839066.1"/>
    </source>
</evidence>
<gene>
    <name evidence="3" type="ORF">F7725_017783</name>
</gene>
<dbReference type="GO" id="GO:0005178">
    <property type="term" value="F:integrin binding"/>
    <property type="evidence" value="ECO:0007669"/>
    <property type="project" value="TreeGrafter"/>
</dbReference>
<feature type="domain" description="Peptidase M12B propeptide" evidence="2">
    <location>
        <begin position="21"/>
        <end position="73"/>
    </location>
</feature>
<reference evidence="3 4" key="1">
    <citation type="submission" date="2020-03" db="EMBL/GenBank/DDBJ databases">
        <title>Dissostichus mawsoni Genome sequencing and assembly.</title>
        <authorList>
            <person name="Park H."/>
        </authorList>
    </citation>
    <scope>NUCLEOTIDE SEQUENCE [LARGE SCALE GENOMIC DNA]</scope>
    <source>
        <strain evidence="3">DM0001</strain>
        <tissue evidence="3">Muscle</tissue>
    </source>
</reference>
<evidence type="ECO:0000256" key="1">
    <source>
        <dbReference type="ARBA" id="ARBA00023157"/>
    </source>
</evidence>
<dbReference type="GO" id="GO:0005615">
    <property type="term" value="C:extracellular space"/>
    <property type="evidence" value="ECO:0007669"/>
    <property type="project" value="TreeGrafter"/>
</dbReference>
<protein>
    <recommendedName>
        <fullName evidence="2">Peptidase M12B propeptide domain-containing protein</fullName>
    </recommendedName>
</protein>
<name>A0A7J5XPK6_DISMA</name>
<sequence length="88" mass="9913">MLEKTRPFILVDGERRSLAEALQMRGQHFLFDMQKNHALLPKPPNIFLYLPNGTGVSLRSDPVVHCFYHGSVRGYPESRVALSTCSGL</sequence>
<keyword evidence="1" id="KW-1015">Disulfide bond</keyword>
<evidence type="ECO:0000259" key="2">
    <source>
        <dbReference type="Pfam" id="PF01562"/>
    </source>
</evidence>
<evidence type="ECO:0000313" key="4">
    <source>
        <dbReference type="Proteomes" id="UP000518266"/>
    </source>
</evidence>
<dbReference type="OrthoDB" id="8935092at2759"/>
<dbReference type="Pfam" id="PF01562">
    <property type="entry name" value="Pep_M12B_propep"/>
    <property type="match status" value="1"/>
</dbReference>
<dbReference type="GO" id="GO:0045087">
    <property type="term" value="P:innate immune response"/>
    <property type="evidence" value="ECO:0007669"/>
    <property type="project" value="TreeGrafter"/>
</dbReference>
<dbReference type="AlphaFoldDB" id="A0A7J5XPK6"/>
<dbReference type="Proteomes" id="UP000518266">
    <property type="component" value="Unassembled WGS sequence"/>
</dbReference>
<dbReference type="PANTHER" id="PTHR11905:SF130">
    <property type="entry name" value="DISINTEGRIN AND METALLOPROTEINASE DOMAIN-CONTAINING PROTEIN 15"/>
    <property type="match status" value="1"/>
</dbReference>
<dbReference type="PANTHER" id="PTHR11905">
    <property type="entry name" value="ADAM A DISINTEGRIN AND METALLOPROTEASE DOMAIN"/>
    <property type="match status" value="1"/>
</dbReference>